<organism evidence="7 8">
    <name type="scientific">Chlamydomonas eustigma</name>
    <dbReference type="NCBI Taxonomy" id="1157962"/>
    <lineage>
        <taxon>Eukaryota</taxon>
        <taxon>Viridiplantae</taxon>
        <taxon>Chlorophyta</taxon>
        <taxon>core chlorophytes</taxon>
        <taxon>Chlorophyceae</taxon>
        <taxon>CS clade</taxon>
        <taxon>Chlamydomonadales</taxon>
        <taxon>Chlamydomonadaceae</taxon>
        <taxon>Chlamydomonas</taxon>
    </lineage>
</organism>
<keyword evidence="4 5" id="KW-0472">Membrane</keyword>
<evidence type="ECO:0000256" key="3">
    <source>
        <dbReference type="ARBA" id="ARBA00022989"/>
    </source>
</evidence>
<reference evidence="7 8" key="1">
    <citation type="submission" date="2017-08" db="EMBL/GenBank/DDBJ databases">
        <title>Acidophilic green algal genome provides insights into adaptation to an acidic environment.</title>
        <authorList>
            <person name="Hirooka S."/>
            <person name="Hirose Y."/>
            <person name="Kanesaki Y."/>
            <person name="Higuchi S."/>
            <person name="Fujiwara T."/>
            <person name="Onuma R."/>
            <person name="Era A."/>
            <person name="Ohbayashi R."/>
            <person name="Uzuka A."/>
            <person name="Nozaki H."/>
            <person name="Yoshikawa H."/>
            <person name="Miyagishima S.Y."/>
        </authorList>
    </citation>
    <scope>NUCLEOTIDE SEQUENCE [LARGE SCALE GENOMIC DNA]</scope>
    <source>
        <strain evidence="7 8">NIES-2499</strain>
    </source>
</reference>
<feature type="transmembrane region" description="Helical" evidence="5">
    <location>
        <begin position="12"/>
        <end position="33"/>
    </location>
</feature>
<keyword evidence="3 5" id="KW-1133">Transmembrane helix</keyword>
<feature type="transmembrane region" description="Helical" evidence="5">
    <location>
        <begin position="53"/>
        <end position="71"/>
    </location>
</feature>
<dbReference type="STRING" id="1157962.A0A250XGY9"/>
<evidence type="ECO:0000313" key="7">
    <source>
        <dbReference type="EMBL" id="GAX82313.1"/>
    </source>
</evidence>
<dbReference type="EMBL" id="BEGY01000078">
    <property type="protein sequence ID" value="GAX82313.1"/>
    <property type="molecule type" value="Genomic_DNA"/>
</dbReference>
<gene>
    <name evidence="7" type="ORF">CEUSTIGMA_g9742.t1</name>
</gene>
<dbReference type="InterPro" id="IPR013717">
    <property type="entry name" value="PIG-P"/>
</dbReference>
<name>A0A250XGY9_9CHLO</name>
<sequence length="154" mass="17121">MSRDIPGSAEAYGFALCVLVSIGTVIIVLWAYVPDQFIKAVGVTYYPEKQWAIILPAWAICAVLFFIFFVYESINEASVKPFTSISTIKDSTFKSYVDLGVTSVVSSELPGGEKSTLPLVHISPYVSSRVMYGMRSVSEALKEERLWLQSVNYQ</sequence>
<dbReference type="GO" id="GO:0005783">
    <property type="term" value="C:endoplasmic reticulum"/>
    <property type="evidence" value="ECO:0007669"/>
    <property type="project" value="TreeGrafter"/>
</dbReference>
<dbReference type="OrthoDB" id="690928at2759"/>
<dbReference type="GO" id="GO:0006506">
    <property type="term" value="P:GPI anchor biosynthetic process"/>
    <property type="evidence" value="ECO:0007669"/>
    <property type="project" value="TreeGrafter"/>
</dbReference>
<evidence type="ECO:0000313" key="8">
    <source>
        <dbReference type="Proteomes" id="UP000232323"/>
    </source>
</evidence>
<dbReference type="GO" id="GO:0016020">
    <property type="term" value="C:membrane"/>
    <property type="evidence" value="ECO:0007669"/>
    <property type="project" value="UniProtKB-SubCell"/>
</dbReference>
<dbReference type="InterPro" id="IPR052263">
    <property type="entry name" value="GPI_Anchor_Biosynth"/>
</dbReference>
<evidence type="ECO:0000259" key="6">
    <source>
        <dbReference type="Pfam" id="PF08510"/>
    </source>
</evidence>
<dbReference type="Pfam" id="PF08510">
    <property type="entry name" value="PIG-P"/>
    <property type="match status" value="1"/>
</dbReference>
<evidence type="ECO:0000256" key="1">
    <source>
        <dbReference type="ARBA" id="ARBA00004141"/>
    </source>
</evidence>
<evidence type="ECO:0000256" key="4">
    <source>
        <dbReference type="ARBA" id="ARBA00023136"/>
    </source>
</evidence>
<keyword evidence="2 5" id="KW-0812">Transmembrane</keyword>
<dbReference type="PANTHER" id="PTHR46346:SF1">
    <property type="entry name" value="PHOSPHATIDYLINOSITOL N-ACETYLGLUCOSAMINYLTRANSFERASE SUBUNIT P"/>
    <property type="match status" value="1"/>
</dbReference>
<comment type="subcellular location">
    <subcellularLocation>
        <location evidence="1">Membrane</location>
        <topology evidence="1">Multi-pass membrane protein</topology>
    </subcellularLocation>
</comment>
<accession>A0A250XGY9</accession>
<proteinExistence type="predicted"/>
<feature type="domain" description="PIG-P" evidence="6">
    <location>
        <begin position="9"/>
        <end position="94"/>
    </location>
</feature>
<dbReference type="Proteomes" id="UP000232323">
    <property type="component" value="Unassembled WGS sequence"/>
</dbReference>
<dbReference type="AlphaFoldDB" id="A0A250XGY9"/>
<evidence type="ECO:0000256" key="2">
    <source>
        <dbReference type="ARBA" id="ARBA00022692"/>
    </source>
</evidence>
<evidence type="ECO:0000256" key="5">
    <source>
        <dbReference type="SAM" id="Phobius"/>
    </source>
</evidence>
<protein>
    <recommendedName>
        <fullName evidence="6">PIG-P domain-containing protein</fullName>
    </recommendedName>
</protein>
<comment type="caution">
    <text evidence="7">The sequence shown here is derived from an EMBL/GenBank/DDBJ whole genome shotgun (WGS) entry which is preliminary data.</text>
</comment>
<dbReference type="PANTHER" id="PTHR46346">
    <property type="entry name" value="PHOSPHATIDYLINOSITOL N-ACETYLGLUCOSAMINYLTRANSFERASE SUBUNIT P"/>
    <property type="match status" value="1"/>
</dbReference>
<keyword evidence="8" id="KW-1185">Reference proteome</keyword>